<dbReference type="InterPro" id="IPR032675">
    <property type="entry name" value="LRR_dom_sf"/>
</dbReference>
<feature type="region of interest" description="Disordered" evidence="1">
    <location>
        <begin position="526"/>
        <end position="551"/>
    </location>
</feature>
<evidence type="ECO:0000256" key="1">
    <source>
        <dbReference type="SAM" id="MobiDB-lite"/>
    </source>
</evidence>
<dbReference type="EMBL" id="JAYKXP010000084">
    <property type="protein sequence ID" value="KAK7029399.1"/>
    <property type="molecule type" value="Genomic_DNA"/>
</dbReference>
<dbReference type="Proteomes" id="UP001383192">
    <property type="component" value="Unassembled WGS sequence"/>
</dbReference>
<dbReference type="AlphaFoldDB" id="A0AAW0BSM9"/>
<evidence type="ECO:0000313" key="3">
    <source>
        <dbReference type="Proteomes" id="UP001383192"/>
    </source>
</evidence>
<dbReference type="Gene3D" id="3.80.10.10">
    <property type="entry name" value="Ribonuclease Inhibitor"/>
    <property type="match status" value="1"/>
</dbReference>
<reference evidence="2 3" key="1">
    <citation type="submission" date="2024-01" db="EMBL/GenBank/DDBJ databases">
        <title>A draft genome for a cacao thread blight-causing isolate of Paramarasmius palmivorus.</title>
        <authorList>
            <person name="Baruah I.K."/>
            <person name="Bukari Y."/>
            <person name="Amoako-Attah I."/>
            <person name="Meinhardt L.W."/>
            <person name="Bailey B.A."/>
            <person name="Cohen S.P."/>
        </authorList>
    </citation>
    <scope>NUCLEOTIDE SEQUENCE [LARGE SCALE GENOMIC DNA]</scope>
    <source>
        <strain evidence="2 3">GH-12</strain>
    </source>
</reference>
<comment type="caution">
    <text evidence="2">The sequence shown here is derived from an EMBL/GenBank/DDBJ whole genome shotgun (WGS) entry which is preliminary data.</text>
</comment>
<dbReference type="SUPFAM" id="SSF52047">
    <property type="entry name" value="RNI-like"/>
    <property type="match status" value="1"/>
</dbReference>
<keyword evidence="3" id="KW-1185">Reference proteome</keyword>
<organism evidence="2 3">
    <name type="scientific">Paramarasmius palmivorus</name>
    <dbReference type="NCBI Taxonomy" id="297713"/>
    <lineage>
        <taxon>Eukaryota</taxon>
        <taxon>Fungi</taxon>
        <taxon>Dikarya</taxon>
        <taxon>Basidiomycota</taxon>
        <taxon>Agaricomycotina</taxon>
        <taxon>Agaricomycetes</taxon>
        <taxon>Agaricomycetidae</taxon>
        <taxon>Agaricales</taxon>
        <taxon>Marasmiineae</taxon>
        <taxon>Marasmiaceae</taxon>
        <taxon>Paramarasmius</taxon>
    </lineage>
</organism>
<protein>
    <submittedName>
        <fullName evidence="2">Uncharacterized protein</fullName>
    </submittedName>
</protein>
<accession>A0AAW0BSM9</accession>
<evidence type="ECO:0000313" key="2">
    <source>
        <dbReference type="EMBL" id="KAK7029399.1"/>
    </source>
</evidence>
<gene>
    <name evidence="2" type="ORF">VNI00_014653</name>
</gene>
<feature type="compositionally biased region" description="Acidic residues" evidence="1">
    <location>
        <begin position="533"/>
        <end position="551"/>
    </location>
</feature>
<proteinExistence type="predicted"/>
<name>A0AAW0BSM9_9AGAR</name>
<sequence>MSLSSRCRYSNPNPRLGRFLKKFCRKYSFIVTKGSVPSALPARHGRLRAFVVAGAGLPLAHLNYGLKSPSPMKRTYLENLSDADFAAFLTDILTIIATRTKGKATSIRLLPRNNTPSYPGKTMLRMALQLLDPEMWQSLTLNMGPNLRVLECDFEWPVETGRLVNLEYLALERGFTADGTAVAMDLIGKLPKLKYLHFSRVPPRMSTELMSQLKHFQCGNEYPYSPHSPFLFIPAMVNLTRLSFLSGGLGMFDSLTLTNLKTLQIAGWPSGMDGFNLPSLRYLQINTLDCTTFHKASLRRLLPQLTDLSLRHFPPMDGTLVEVLQIIDGIQNLELYDCIVGYHFLKALKSPALAPQMRRLHIMTSVIFPVSLYHELMRARGLVGTYAFCFLSNGGEFEGPTKQYLPKSGPLPEDYNDLPSRFLLSEYYDALYITQTRRDVNNNIFRQGLLLSRWPFTSQDPFLYINTDIEQGDWEARAKDNLYVLVLETHEDIQAILSSAKVGDDQFWARRLKFHKTLSDLAKEQWDQRFAEEDPEDEDESSGQSDDEESG</sequence>